<keyword evidence="2" id="KW-1133">Transmembrane helix</keyword>
<dbReference type="AlphaFoldDB" id="A0A5R8WIU8"/>
<feature type="region of interest" description="Disordered" evidence="1">
    <location>
        <begin position="90"/>
        <end position="109"/>
    </location>
</feature>
<protein>
    <recommendedName>
        <fullName evidence="5">DUF4133 domain-containing protein</fullName>
    </recommendedName>
</protein>
<feature type="transmembrane region" description="Helical" evidence="2">
    <location>
        <begin position="47"/>
        <end position="67"/>
    </location>
</feature>
<accession>A0A5R8WIU8</accession>
<evidence type="ECO:0000313" key="3">
    <source>
        <dbReference type="EMBL" id="TLM88796.1"/>
    </source>
</evidence>
<reference evidence="3 4" key="1">
    <citation type="submission" date="2019-05" db="EMBL/GenBank/DDBJ databases">
        <title>Hymenobacter edaphi sp. nov., isolated from abandoned arsenic-contaminated farmland soil.</title>
        <authorList>
            <person name="Nie L."/>
        </authorList>
    </citation>
    <scope>NUCLEOTIDE SEQUENCE [LARGE SCALE GENOMIC DNA]</scope>
    <source>
        <strain evidence="3 4">1-3-3-8</strain>
    </source>
</reference>
<keyword evidence="2" id="KW-0812">Transmembrane</keyword>
<gene>
    <name evidence="3" type="ORF">FDY95_23465</name>
</gene>
<keyword evidence="2" id="KW-0472">Membrane</keyword>
<evidence type="ECO:0000256" key="2">
    <source>
        <dbReference type="SAM" id="Phobius"/>
    </source>
</evidence>
<dbReference type="RefSeq" id="WP_138081712.1">
    <property type="nucleotide sequence ID" value="NZ_VAJM01000016.1"/>
</dbReference>
<organism evidence="3 4">
    <name type="scientific">Hymenobacter jeollabukensis</name>
    <dbReference type="NCBI Taxonomy" id="2025313"/>
    <lineage>
        <taxon>Bacteria</taxon>
        <taxon>Pseudomonadati</taxon>
        <taxon>Bacteroidota</taxon>
        <taxon>Cytophagia</taxon>
        <taxon>Cytophagales</taxon>
        <taxon>Hymenobacteraceae</taxon>
        <taxon>Hymenobacter</taxon>
    </lineage>
</organism>
<name>A0A5R8WIU8_9BACT</name>
<feature type="transmembrane region" description="Helical" evidence="2">
    <location>
        <begin position="21"/>
        <end position="41"/>
    </location>
</feature>
<sequence>MQTYKSIERPAQVLGLAIQDLGLVFGLLIVGGLLTGVLGLVISIPAWVYLVLLLTSLGLFFGLKYLAKHKPPGFLMGYVSFNLQQPRRLTLGAIPTPHEKSKKRSADRS</sequence>
<evidence type="ECO:0000256" key="1">
    <source>
        <dbReference type="SAM" id="MobiDB-lite"/>
    </source>
</evidence>
<dbReference type="EMBL" id="VAJM01000016">
    <property type="protein sequence ID" value="TLM88796.1"/>
    <property type="molecule type" value="Genomic_DNA"/>
</dbReference>
<dbReference type="OrthoDB" id="884990at2"/>
<dbReference type="Proteomes" id="UP000305517">
    <property type="component" value="Unassembled WGS sequence"/>
</dbReference>
<proteinExistence type="predicted"/>
<keyword evidence="4" id="KW-1185">Reference proteome</keyword>
<evidence type="ECO:0008006" key="5">
    <source>
        <dbReference type="Google" id="ProtNLM"/>
    </source>
</evidence>
<comment type="caution">
    <text evidence="3">The sequence shown here is derived from an EMBL/GenBank/DDBJ whole genome shotgun (WGS) entry which is preliminary data.</text>
</comment>
<evidence type="ECO:0000313" key="4">
    <source>
        <dbReference type="Proteomes" id="UP000305517"/>
    </source>
</evidence>